<evidence type="ECO:0000313" key="1">
    <source>
        <dbReference type="EMBL" id="KAK8220124.1"/>
    </source>
</evidence>
<protein>
    <submittedName>
        <fullName evidence="1">Uncharacterized protein</fullName>
    </submittedName>
</protein>
<comment type="caution">
    <text evidence="1">The sequence shown here is derived from an EMBL/GenBank/DDBJ whole genome shotgun (WGS) entry which is preliminary data.</text>
</comment>
<gene>
    <name evidence="1" type="ORF">M8818_000540</name>
</gene>
<dbReference type="Proteomes" id="UP001320706">
    <property type="component" value="Unassembled WGS sequence"/>
</dbReference>
<organism evidence="1 2">
    <name type="scientific">Zalaria obscura</name>
    <dbReference type="NCBI Taxonomy" id="2024903"/>
    <lineage>
        <taxon>Eukaryota</taxon>
        <taxon>Fungi</taxon>
        <taxon>Dikarya</taxon>
        <taxon>Ascomycota</taxon>
        <taxon>Pezizomycotina</taxon>
        <taxon>Dothideomycetes</taxon>
        <taxon>Dothideomycetidae</taxon>
        <taxon>Dothideales</taxon>
        <taxon>Zalariaceae</taxon>
        <taxon>Zalaria</taxon>
    </lineage>
</organism>
<proteinExistence type="predicted"/>
<keyword evidence="2" id="KW-1185">Reference proteome</keyword>
<name>A0ACC3SN79_9PEZI</name>
<reference evidence="1" key="1">
    <citation type="submission" date="2024-02" db="EMBL/GenBank/DDBJ databases">
        <title>Metagenome Assembled Genome of Zalaria obscura JY119.</title>
        <authorList>
            <person name="Vighnesh L."/>
            <person name="Jagadeeshwari U."/>
            <person name="Venkata Ramana C."/>
            <person name="Sasikala C."/>
        </authorList>
    </citation>
    <scope>NUCLEOTIDE SEQUENCE</scope>
    <source>
        <strain evidence="1">JY119</strain>
    </source>
</reference>
<dbReference type="EMBL" id="JAMKPW020000002">
    <property type="protein sequence ID" value="KAK8220124.1"/>
    <property type="molecule type" value="Genomic_DNA"/>
</dbReference>
<evidence type="ECO:0000313" key="2">
    <source>
        <dbReference type="Proteomes" id="UP001320706"/>
    </source>
</evidence>
<accession>A0ACC3SN79</accession>
<sequence>MEASLTAKIQELGDLELAALLCLIAGEHCIITTKTNLVNDVAQELLLICQRIFGLTFAVVECSENTSLDDFREAVLVDGPDEFHDSYESHPTDHNIHLRLPQSLPSRQPSVQSSNQSNRLDERRVADVVLAKNLSTANHQVQIQALELIRTKRLFSHTAMHATSHNFLLVVIQPLGLPPLTKHLNDLFAISHHHSNADGFPNLEDASQSRLDDGNASIASSNRSMTSDMGEQNGAVFSQADIDALRHATVQTHTTAEVMAHLHHIPIFMKLSRWIAGGVSAMATRQLRSISRALAPLHGVTYVTPSLVQLAARKVYPHRLVLATTKTERSLQWGSDVREVERLLKGMTVQKAIDDVLASVETPL</sequence>